<dbReference type="Proteomes" id="UP000008370">
    <property type="component" value="Unassembled WGS sequence"/>
</dbReference>
<dbReference type="EMBL" id="JH930470">
    <property type="protein sequence ID" value="EKM58346.1"/>
    <property type="molecule type" value="Genomic_DNA"/>
</dbReference>
<gene>
    <name evidence="1" type="ORF">PHACADRAFT_182694</name>
</gene>
<evidence type="ECO:0000313" key="2">
    <source>
        <dbReference type="Proteomes" id="UP000008370"/>
    </source>
</evidence>
<protein>
    <submittedName>
        <fullName evidence="1">Uncharacterized protein</fullName>
    </submittedName>
</protein>
<dbReference type="AlphaFoldDB" id="K5V6M1"/>
<dbReference type="OrthoDB" id="2735833at2759"/>
<dbReference type="RefSeq" id="XP_007393664.1">
    <property type="nucleotide sequence ID" value="XM_007393602.1"/>
</dbReference>
<keyword evidence="2" id="KW-1185">Reference proteome</keyword>
<proteinExistence type="predicted"/>
<dbReference type="KEGG" id="pco:PHACADRAFT_182694"/>
<accession>K5V6M1</accession>
<evidence type="ECO:0000313" key="1">
    <source>
        <dbReference type="EMBL" id="EKM58346.1"/>
    </source>
</evidence>
<organism evidence="1 2">
    <name type="scientific">Phanerochaete carnosa (strain HHB-10118-sp)</name>
    <name type="common">White-rot fungus</name>
    <name type="synonym">Peniophora carnosa</name>
    <dbReference type="NCBI Taxonomy" id="650164"/>
    <lineage>
        <taxon>Eukaryota</taxon>
        <taxon>Fungi</taxon>
        <taxon>Dikarya</taxon>
        <taxon>Basidiomycota</taxon>
        <taxon>Agaricomycotina</taxon>
        <taxon>Agaricomycetes</taxon>
        <taxon>Polyporales</taxon>
        <taxon>Phanerochaetaceae</taxon>
        <taxon>Phanerochaete</taxon>
    </lineage>
</organism>
<reference evidence="1" key="1">
    <citation type="journal article" date="2012" name="BMC Genomics">
        <title>Comparative genomics of the white-rot fungi, Phanerochaete carnosa and P. chrysosporium, to elucidate the genetic basis of the distinct wood types they colonize.</title>
        <authorList>
            <person name="Suzuki H."/>
            <person name="MacDonald J."/>
            <person name="Syed K."/>
            <person name="Salamov A."/>
            <person name="Hori C."/>
            <person name="Aerts A."/>
            <person name="Henrissat B."/>
            <person name="Wiebenga A."/>
            <person name="vanKuyk P.A."/>
            <person name="Barry K."/>
            <person name="Lindquist E."/>
            <person name="LaButti K."/>
            <person name="Lapidus A."/>
            <person name="Lucas S."/>
            <person name="Coutinho P."/>
            <person name="Gong Y."/>
            <person name="Samejima M."/>
            <person name="Mahadevan R."/>
            <person name="Abou-Zaid M."/>
            <person name="de Vries R.P."/>
            <person name="Igarashi K."/>
            <person name="Yadav J.S."/>
            <person name="Grigoriev I.V."/>
            <person name="Master E.R."/>
        </authorList>
    </citation>
    <scope>NUCLEOTIDE SEQUENCE [LARGE SCALE GENOMIC DNA]</scope>
    <source>
        <strain evidence="1">HHB-10118-sp</strain>
    </source>
</reference>
<dbReference type="InParanoid" id="K5V6M1"/>
<name>K5V6M1_PHACS</name>
<dbReference type="HOGENOM" id="CLU_091769_0_0_1"/>
<sequence length="267" mass="29882">MVAALPRNDPDFVTRLMNSAFSHSEDVSVVIRSYDFRKELLAQKPLHVGLAPEWRRSYDRRAGRDSLVSMAGTMRSLAKIPPQERSWDKIISTMTQTPLLEPDNAPVHRSAVLPLPKALGFVGNCDSSVIDRIKSWFVSLVGDQEIMSALAVDIVVLADSASRLGTQLSLPRFRAVQQETTLLDINVIRFPDTGHPFFELYMLKVDAWSQRWPLFVPKEDMNGLSGAFQAHKFRPRTSIINELSPQTLERAVQEAEALLDSQGRAAA</sequence>
<dbReference type="GeneID" id="18910104"/>